<dbReference type="Gene3D" id="3.10.20.90">
    <property type="entry name" value="Phosphatidylinositol 3-kinase Catalytic Subunit, Chain A, domain 1"/>
    <property type="match status" value="1"/>
</dbReference>
<feature type="compositionally biased region" description="Polar residues" evidence="1">
    <location>
        <begin position="363"/>
        <end position="374"/>
    </location>
</feature>
<dbReference type="AlphaFoldDB" id="A0A8B7Y1I0"/>
<organism evidence="4 5">
    <name type="scientific">Acanthaster planci</name>
    <name type="common">Crown-of-thorns starfish</name>
    <dbReference type="NCBI Taxonomy" id="133434"/>
    <lineage>
        <taxon>Eukaryota</taxon>
        <taxon>Metazoa</taxon>
        <taxon>Echinodermata</taxon>
        <taxon>Eleutherozoa</taxon>
        <taxon>Asterozoa</taxon>
        <taxon>Asteroidea</taxon>
        <taxon>Valvatacea</taxon>
        <taxon>Valvatida</taxon>
        <taxon>Acanthasteridae</taxon>
        <taxon>Acanthaster</taxon>
    </lineage>
</organism>
<feature type="domain" description="Ubiquitin-like" evidence="3">
    <location>
        <begin position="159"/>
        <end position="241"/>
    </location>
</feature>
<feature type="domain" description="Death" evidence="2">
    <location>
        <begin position="269"/>
        <end position="336"/>
    </location>
</feature>
<evidence type="ECO:0000259" key="3">
    <source>
        <dbReference type="PROSITE" id="PS50053"/>
    </source>
</evidence>
<name>A0A8B7Y1I0_ACAPL</name>
<evidence type="ECO:0000313" key="4">
    <source>
        <dbReference type="Proteomes" id="UP000694845"/>
    </source>
</evidence>
<feature type="compositionally biased region" description="Polar residues" evidence="1">
    <location>
        <begin position="337"/>
        <end position="350"/>
    </location>
</feature>
<dbReference type="InterPro" id="IPR000626">
    <property type="entry name" value="Ubiquitin-like_dom"/>
</dbReference>
<dbReference type="SUPFAM" id="SSF47986">
    <property type="entry name" value="DEATH domain"/>
    <property type="match status" value="1"/>
</dbReference>
<proteinExistence type="predicted"/>
<feature type="compositionally biased region" description="Basic and acidic residues" evidence="1">
    <location>
        <begin position="1"/>
        <end position="25"/>
    </location>
</feature>
<feature type="compositionally biased region" description="Basic and acidic residues" evidence="1">
    <location>
        <begin position="32"/>
        <end position="41"/>
    </location>
</feature>
<feature type="compositionally biased region" description="Basic and acidic residues" evidence="1">
    <location>
        <begin position="49"/>
        <end position="58"/>
    </location>
</feature>
<reference evidence="5" key="1">
    <citation type="submission" date="2025-08" db="UniProtKB">
        <authorList>
            <consortium name="RefSeq"/>
        </authorList>
    </citation>
    <scope>IDENTIFICATION</scope>
</reference>
<dbReference type="InterPro" id="IPR029071">
    <property type="entry name" value="Ubiquitin-like_domsf"/>
</dbReference>
<dbReference type="RefSeq" id="XP_022087019.1">
    <property type="nucleotide sequence ID" value="XM_022231327.1"/>
</dbReference>
<gene>
    <name evidence="5" type="primary">LOC110977325</name>
</gene>
<dbReference type="PROSITE" id="PS50017">
    <property type="entry name" value="DEATH_DOMAIN"/>
    <property type="match status" value="1"/>
</dbReference>
<dbReference type="CDD" id="cd17039">
    <property type="entry name" value="Ubl_ubiquitin_like"/>
    <property type="match status" value="1"/>
</dbReference>
<accession>A0A8B7Y1I0</accession>
<dbReference type="Gene3D" id="1.10.533.10">
    <property type="entry name" value="Death Domain, Fas"/>
    <property type="match status" value="1"/>
</dbReference>
<evidence type="ECO:0000259" key="2">
    <source>
        <dbReference type="PROSITE" id="PS50017"/>
    </source>
</evidence>
<feature type="region of interest" description="Disordered" evidence="1">
    <location>
        <begin position="1"/>
        <end position="144"/>
    </location>
</feature>
<feature type="compositionally biased region" description="Low complexity" evidence="1">
    <location>
        <begin position="351"/>
        <end position="362"/>
    </location>
</feature>
<dbReference type="OrthoDB" id="676979at2759"/>
<dbReference type="GeneID" id="110977325"/>
<dbReference type="SUPFAM" id="SSF54236">
    <property type="entry name" value="Ubiquitin-like"/>
    <property type="match status" value="1"/>
</dbReference>
<evidence type="ECO:0000313" key="5">
    <source>
        <dbReference type="RefSeq" id="XP_022087019.1"/>
    </source>
</evidence>
<dbReference type="PROSITE" id="PS50053">
    <property type="entry name" value="UBIQUITIN_2"/>
    <property type="match status" value="1"/>
</dbReference>
<dbReference type="GO" id="GO:0007165">
    <property type="term" value="P:signal transduction"/>
    <property type="evidence" value="ECO:0007669"/>
    <property type="project" value="InterPro"/>
</dbReference>
<keyword evidence="4" id="KW-1185">Reference proteome</keyword>
<sequence>TCQPRDEVKRTQPQKPDETRSEKEQSGATPQEEDKVGKTQADDGATPQEEEKVGKTQADDGATPQEEQKVGKTQADDGATPQEEQKMGKTQADDGATPQEEEKVGKTQADDGATPQEEQKVGKTQADDGATPQEEEKVGKTQADGEDKPLTIWCMKGNLQIFVQYPVLHGQKILCLQLHKEIAVSSLKELIHKRIGVKPKLQHLHIRRNTHNFQLQDLLTLNDCGVQQDQTILLRLSTDGLLGGGPTGELPDETLRGMSEKIPAQKLMKLGIELDFRRSEITKIDGTKRCPADKFFELLIRWRNKQPGDVNQTEALCKALKEVGETRLADDLAGGASLQSGQPSGGMSENQSSTSQQLTTQTAVSHSLTPGSQQ</sequence>
<dbReference type="Proteomes" id="UP000694845">
    <property type="component" value="Unplaced"/>
</dbReference>
<feature type="compositionally biased region" description="Basic and acidic residues" evidence="1">
    <location>
        <begin position="134"/>
        <end position="144"/>
    </location>
</feature>
<feature type="region of interest" description="Disordered" evidence="1">
    <location>
        <begin position="331"/>
        <end position="374"/>
    </location>
</feature>
<feature type="compositionally biased region" description="Basic and acidic residues" evidence="1">
    <location>
        <begin position="100"/>
        <end position="109"/>
    </location>
</feature>
<evidence type="ECO:0000256" key="1">
    <source>
        <dbReference type="SAM" id="MobiDB-lite"/>
    </source>
</evidence>
<dbReference type="InterPro" id="IPR011029">
    <property type="entry name" value="DEATH-like_dom_sf"/>
</dbReference>
<dbReference type="InterPro" id="IPR000488">
    <property type="entry name" value="Death_dom"/>
</dbReference>
<dbReference type="KEGG" id="aplc:110977325"/>
<feature type="non-terminal residue" evidence="5">
    <location>
        <position position="1"/>
    </location>
</feature>
<protein>
    <submittedName>
        <fullName evidence="5">Uncharacterized protein LOC110977325</fullName>
    </submittedName>
</protein>
<dbReference type="Pfam" id="PF00531">
    <property type="entry name" value="Death"/>
    <property type="match status" value="1"/>
</dbReference>